<evidence type="ECO:0000259" key="6">
    <source>
        <dbReference type="Pfam" id="PF00326"/>
    </source>
</evidence>
<dbReference type="SUPFAM" id="SSF82171">
    <property type="entry name" value="DPP6 N-terminal domain-like"/>
    <property type="match status" value="1"/>
</dbReference>
<dbReference type="InterPro" id="IPR011659">
    <property type="entry name" value="WD40"/>
</dbReference>
<feature type="compositionally biased region" description="Basic and acidic residues" evidence="5">
    <location>
        <begin position="8"/>
        <end position="23"/>
    </location>
</feature>
<evidence type="ECO:0000313" key="8">
    <source>
        <dbReference type="Proteomes" id="UP001596201"/>
    </source>
</evidence>
<feature type="region of interest" description="Disordered" evidence="5">
    <location>
        <begin position="1"/>
        <end position="23"/>
    </location>
</feature>
<keyword evidence="8" id="KW-1185">Reference proteome</keyword>
<comment type="caution">
    <text evidence="7">The sequence shown here is derived from an EMBL/GenBank/DDBJ whole genome shotgun (WGS) entry which is preliminary data.</text>
</comment>
<dbReference type="InterPro" id="IPR011042">
    <property type="entry name" value="6-blade_b-propeller_TolB-like"/>
</dbReference>
<evidence type="ECO:0000256" key="4">
    <source>
        <dbReference type="ARBA" id="ARBA00022825"/>
    </source>
</evidence>
<keyword evidence="3" id="KW-0378">Hydrolase</keyword>
<dbReference type="InterPro" id="IPR029058">
    <property type="entry name" value="AB_hydrolase_fold"/>
</dbReference>
<evidence type="ECO:0000313" key="7">
    <source>
        <dbReference type="EMBL" id="MFC5365370.1"/>
    </source>
</evidence>
<dbReference type="Pfam" id="PF07676">
    <property type="entry name" value="PD40"/>
    <property type="match status" value="2"/>
</dbReference>
<dbReference type="Gene3D" id="3.40.50.1820">
    <property type="entry name" value="alpha/beta hydrolase"/>
    <property type="match status" value="1"/>
</dbReference>
<dbReference type="PANTHER" id="PTHR42776:SF4">
    <property type="entry name" value="ACYLAMINO-ACID-RELEASING ENZYME"/>
    <property type="match status" value="1"/>
</dbReference>
<keyword evidence="4" id="KW-0720">Serine protease</keyword>
<dbReference type="RefSeq" id="WP_227229336.1">
    <property type="nucleotide sequence ID" value="NZ_JAJCVJ010000001.1"/>
</dbReference>
<dbReference type="GO" id="GO:0008233">
    <property type="term" value="F:peptidase activity"/>
    <property type="evidence" value="ECO:0007669"/>
    <property type="project" value="UniProtKB-KW"/>
</dbReference>
<dbReference type="Proteomes" id="UP001596201">
    <property type="component" value="Unassembled WGS sequence"/>
</dbReference>
<dbReference type="Pfam" id="PF00326">
    <property type="entry name" value="Peptidase_S9"/>
    <property type="match status" value="1"/>
</dbReference>
<comment type="similarity">
    <text evidence="1">Belongs to the peptidase S9C family.</text>
</comment>
<reference evidence="7 8" key="1">
    <citation type="journal article" date="2019" name="Int. J. Syst. Evol. Microbiol.">
        <title>The Global Catalogue of Microorganisms (GCM) 10K type strain sequencing project: providing services to taxonomists for standard genome sequencing and annotation.</title>
        <authorList>
            <consortium name="The Broad Institute Genomics Platform"/>
            <consortium name="The Broad Institute Genome Sequencing Center for Infectious Disease"/>
            <person name="Wu L."/>
            <person name="Ma J."/>
        </authorList>
    </citation>
    <scope>NUCLEOTIDE SEQUENCE [LARGE SCALE GENOMIC DNA]</scope>
    <source>
        <strain evidence="7 8">CGMCC 1.12237</strain>
    </source>
</reference>
<sequence>MQTVSATDYHDIVKPTHPRVSPDGERVAFVRKTPDDEESYEATVYVVSLGGGDAQQFTVSEGVDTTPRWSPSGDRLAFVSTRGADDDRPQLWVLPTTGGEARQVTDVPGGVSGIAWSPDGSRIVFTQQTRPEEREQGIDCSVDAAEAEAYEREDPDPRVIDRLIYRAGKQYFDGGRSHVYLAHLDVDAEGSGGDGDADTGAVTRVTAGDYDFLNPVWGDSETLYYAVKRTGDPDDNPVFDVFCNDLGGTPGDSDDGDGTGDAQLTATGVAETLFQTTGWIPDLAATSDGRVAYRRTPEEGLSMRQTDIEVYDRETGETTVLTDELDRDVEGPGGVNDDLGMAWDPAEERVYFATPDEGHVVLRRVAGDGSSAPEAVVRSGHLTGFSVGRDAVAYSTSEWDHPGDVFVSTPGGAETNRLTRVNADYLDGRAVREPEDLWFESDGEQIQGWLLTPPDFDPDEQYPLAVEIHGGPHAMWSTAGTMWHEFQTLAARGYVVFWSNPRGSTGYGEDHATAIEANWGEITARDVLAGADTVCERDYVDESQQFVTGGSFGGYMAGWLVGQTDRFAGAVAQRGVYDLASFYGSTDAFKLIEGDYGTTPWESPDELWADSPVAHADDVETPTLVIHADLDFRVPVNNGEMFYLFMKKNGVETRLVRYPREGHELSRSGEPGHVVDRIERLARWFDGYSEYHDAPRALDRGDDGLSAGTDETDADE</sequence>
<organism evidence="7 8">
    <name type="scientific">Salinirubrum litoreum</name>
    <dbReference type="NCBI Taxonomy" id="1126234"/>
    <lineage>
        <taxon>Archaea</taxon>
        <taxon>Methanobacteriati</taxon>
        <taxon>Methanobacteriota</taxon>
        <taxon>Stenosarchaea group</taxon>
        <taxon>Halobacteria</taxon>
        <taxon>Halobacteriales</taxon>
        <taxon>Haloferacaceae</taxon>
        <taxon>Salinirubrum</taxon>
    </lineage>
</organism>
<dbReference type="AlphaFoldDB" id="A0ABD5R602"/>
<dbReference type="InterPro" id="IPR001375">
    <property type="entry name" value="Peptidase_S9_cat"/>
</dbReference>
<dbReference type="EMBL" id="JBHSKX010000001">
    <property type="protein sequence ID" value="MFC5365370.1"/>
    <property type="molecule type" value="Genomic_DNA"/>
</dbReference>
<dbReference type="Gene3D" id="2.120.10.30">
    <property type="entry name" value="TolB, C-terminal domain"/>
    <property type="match status" value="1"/>
</dbReference>
<feature type="domain" description="Peptidase S9 prolyl oligopeptidase catalytic" evidence="6">
    <location>
        <begin position="484"/>
        <end position="688"/>
    </location>
</feature>
<accession>A0ABD5R602</accession>
<evidence type="ECO:0000256" key="3">
    <source>
        <dbReference type="ARBA" id="ARBA00022801"/>
    </source>
</evidence>
<proteinExistence type="inferred from homology"/>
<dbReference type="PANTHER" id="PTHR42776">
    <property type="entry name" value="SERINE PEPTIDASE S9 FAMILY MEMBER"/>
    <property type="match status" value="1"/>
</dbReference>
<dbReference type="FunFam" id="3.40.50.1820:FF:000028">
    <property type="entry name" value="S9 family peptidase"/>
    <property type="match status" value="1"/>
</dbReference>
<keyword evidence="2" id="KW-0645">Protease</keyword>
<feature type="region of interest" description="Disordered" evidence="5">
    <location>
        <begin position="696"/>
        <end position="716"/>
    </location>
</feature>
<evidence type="ECO:0000256" key="5">
    <source>
        <dbReference type="SAM" id="MobiDB-lite"/>
    </source>
</evidence>
<dbReference type="SUPFAM" id="SSF53474">
    <property type="entry name" value="alpha/beta-Hydrolases"/>
    <property type="match status" value="1"/>
</dbReference>
<dbReference type="GO" id="GO:0006508">
    <property type="term" value="P:proteolysis"/>
    <property type="evidence" value="ECO:0007669"/>
    <property type="project" value="UniProtKB-KW"/>
</dbReference>
<name>A0ABD5R602_9EURY</name>
<evidence type="ECO:0000256" key="1">
    <source>
        <dbReference type="ARBA" id="ARBA00010040"/>
    </source>
</evidence>
<gene>
    <name evidence="7" type="ORF">ACFPJ5_00345</name>
</gene>
<protein>
    <submittedName>
        <fullName evidence="7">Prolyl oligopeptidase family serine peptidase</fullName>
    </submittedName>
</protein>
<evidence type="ECO:0000256" key="2">
    <source>
        <dbReference type="ARBA" id="ARBA00022670"/>
    </source>
</evidence>